<evidence type="ECO:0000256" key="2">
    <source>
        <dbReference type="ARBA" id="ARBA00023002"/>
    </source>
</evidence>
<dbReference type="eggNOG" id="COG0604">
    <property type="taxonomic scope" value="Bacteria"/>
</dbReference>
<evidence type="ECO:0000313" key="4">
    <source>
        <dbReference type="EMBL" id="AHE55718.1"/>
    </source>
</evidence>
<dbReference type="InterPro" id="IPR011032">
    <property type="entry name" value="GroES-like_sf"/>
</dbReference>
<keyword evidence="2" id="KW-0560">Oxidoreductase</keyword>
<evidence type="ECO:0000313" key="5">
    <source>
        <dbReference type="Proteomes" id="UP000018851"/>
    </source>
</evidence>
<dbReference type="Gene3D" id="3.90.180.10">
    <property type="entry name" value="Medium-chain alcohol dehydrogenases, catalytic domain"/>
    <property type="match status" value="1"/>
</dbReference>
<proteinExistence type="predicted"/>
<dbReference type="HOGENOM" id="CLU_1712129_0_0_5"/>
<dbReference type="STRING" id="1123269.NX02_20305"/>
<evidence type="ECO:0000256" key="1">
    <source>
        <dbReference type="ARBA" id="ARBA00022857"/>
    </source>
</evidence>
<feature type="domain" description="Alcohol dehydrogenase-like N-terminal" evidence="3">
    <location>
        <begin position="28"/>
        <end position="107"/>
    </location>
</feature>
<dbReference type="Proteomes" id="UP000018851">
    <property type="component" value="Chromosome"/>
</dbReference>
<dbReference type="PANTHER" id="PTHR48106:SF18">
    <property type="entry name" value="QUINONE OXIDOREDUCTASE PIG3"/>
    <property type="match status" value="1"/>
</dbReference>
<dbReference type="Pfam" id="PF08240">
    <property type="entry name" value="ADH_N"/>
    <property type="match status" value="1"/>
</dbReference>
<sequence>MKAAIYDKAGGPDVLRYADVPDPVCADDGLVIQVKAVSIEGGDTINRATQEPPHPAYVMGYAAAGEVVEVGRNVLGFSIGQPVTTMGMDGSHAELRSVSAKTSWAVPDGLDYGAAAAIPIAFGTLTSACTRLGGSGKARRCSFRAARAAWALR</sequence>
<name>W0AHD7_9SPHN</name>
<dbReference type="PATRIC" id="fig|1123269.5.peg.3967"/>
<dbReference type="PANTHER" id="PTHR48106">
    <property type="entry name" value="QUINONE OXIDOREDUCTASE PIG3-RELATED"/>
    <property type="match status" value="1"/>
</dbReference>
<dbReference type="GO" id="GO:0016651">
    <property type="term" value="F:oxidoreductase activity, acting on NAD(P)H"/>
    <property type="evidence" value="ECO:0007669"/>
    <property type="project" value="TreeGrafter"/>
</dbReference>
<dbReference type="SUPFAM" id="SSF50129">
    <property type="entry name" value="GroES-like"/>
    <property type="match status" value="1"/>
</dbReference>
<dbReference type="KEGG" id="ssan:NX02_20305"/>
<evidence type="ECO:0000259" key="3">
    <source>
        <dbReference type="Pfam" id="PF08240"/>
    </source>
</evidence>
<reference evidence="4 5" key="1">
    <citation type="submission" date="2013-07" db="EMBL/GenBank/DDBJ databases">
        <title>Completed genome of Sphingomonas sanxanigenens NX02.</title>
        <authorList>
            <person name="Ma T."/>
            <person name="Huang H."/>
            <person name="Wu M."/>
            <person name="Li X."/>
            <person name="Li G."/>
        </authorList>
    </citation>
    <scope>NUCLEOTIDE SEQUENCE [LARGE SCALE GENOMIC DNA]</scope>
    <source>
        <strain evidence="4 5">NX02</strain>
    </source>
</reference>
<keyword evidence="5" id="KW-1185">Reference proteome</keyword>
<dbReference type="GO" id="GO:0070402">
    <property type="term" value="F:NADPH binding"/>
    <property type="evidence" value="ECO:0007669"/>
    <property type="project" value="TreeGrafter"/>
</dbReference>
<protein>
    <recommendedName>
        <fullName evidence="3">Alcohol dehydrogenase-like N-terminal domain-containing protein</fullName>
    </recommendedName>
</protein>
<gene>
    <name evidence="4" type="ORF">NX02_20305</name>
</gene>
<dbReference type="InterPro" id="IPR013154">
    <property type="entry name" value="ADH-like_N"/>
</dbReference>
<keyword evidence="1" id="KW-0521">NADP</keyword>
<accession>W0AHD7</accession>
<organism evidence="4 5">
    <name type="scientific">Sphingomonas sanxanigenens DSM 19645 = NX02</name>
    <dbReference type="NCBI Taxonomy" id="1123269"/>
    <lineage>
        <taxon>Bacteria</taxon>
        <taxon>Pseudomonadati</taxon>
        <taxon>Pseudomonadota</taxon>
        <taxon>Alphaproteobacteria</taxon>
        <taxon>Sphingomonadales</taxon>
        <taxon>Sphingomonadaceae</taxon>
        <taxon>Sphingomonas</taxon>
    </lineage>
</organism>
<dbReference type="AlphaFoldDB" id="W0AHD7"/>
<dbReference type="EMBL" id="CP006644">
    <property type="protein sequence ID" value="AHE55718.1"/>
    <property type="molecule type" value="Genomic_DNA"/>
</dbReference>